<dbReference type="GeneID" id="111839353"/>
<dbReference type="SUPFAM" id="SSF48452">
    <property type="entry name" value="TPR-like"/>
    <property type="match status" value="1"/>
</dbReference>
<evidence type="ECO:0000313" key="14">
    <source>
        <dbReference type="Ensembl" id="ENSPKIP00000014733.1"/>
    </source>
</evidence>
<dbReference type="SUPFAM" id="SSF48371">
    <property type="entry name" value="ARM repeat"/>
    <property type="match status" value="2"/>
</dbReference>
<keyword evidence="6" id="KW-0963">Cytoplasm</keyword>
<keyword evidence="8" id="KW-0677">Repeat</keyword>
<name>A0A3B3R8N0_9TELE</name>
<dbReference type="InterPro" id="IPR000225">
    <property type="entry name" value="Armadillo"/>
</dbReference>
<dbReference type="OrthoDB" id="199930at2759"/>
<reference evidence="14" key="2">
    <citation type="submission" date="2025-09" db="UniProtKB">
        <authorList>
            <consortium name="Ensembl"/>
        </authorList>
    </citation>
    <scope>IDENTIFICATION</scope>
</reference>
<dbReference type="InterPro" id="IPR011989">
    <property type="entry name" value="ARM-like"/>
</dbReference>
<dbReference type="GO" id="GO:0048738">
    <property type="term" value="P:cardiac muscle tissue development"/>
    <property type="evidence" value="ECO:0007669"/>
    <property type="project" value="Ensembl"/>
</dbReference>
<evidence type="ECO:0000256" key="3">
    <source>
        <dbReference type="ARBA" id="ARBA00004556"/>
    </source>
</evidence>
<dbReference type="InterPro" id="IPR019734">
    <property type="entry name" value="TPR_rpt"/>
</dbReference>
<dbReference type="InterPro" id="IPR016024">
    <property type="entry name" value="ARM-type_fold"/>
</dbReference>
<dbReference type="SMART" id="SM00028">
    <property type="entry name" value="TPR"/>
    <property type="match status" value="3"/>
</dbReference>
<dbReference type="GO" id="GO:0051879">
    <property type="term" value="F:Hsp90 protein binding"/>
    <property type="evidence" value="ECO:0007669"/>
    <property type="project" value="TreeGrafter"/>
</dbReference>
<dbReference type="Ensembl" id="ENSPKIT00000039186.1">
    <property type="protein sequence ID" value="ENSPKIP00000014733.1"/>
    <property type="gene ID" value="ENSPKIG00000001687.1"/>
</dbReference>
<feature type="repeat" description="TPR" evidence="12">
    <location>
        <begin position="75"/>
        <end position="108"/>
    </location>
</feature>
<reference evidence="14" key="1">
    <citation type="submission" date="2025-08" db="UniProtKB">
        <authorList>
            <consortium name="Ensembl"/>
        </authorList>
    </citation>
    <scope>IDENTIFICATION</scope>
</reference>
<dbReference type="FunFam" id="1.25.10.10:FF:000043">
    <property type="entry name" value="Unc-45 myosin chaperone B"/>
    <property type="match status" value="1"/>
</dbReference>
<dbReference type="GO" id="GO:0030018">
    <property type="term" value="C:Z disc"/>
    <property type="evidence" value="ECO:0007669"/>
    <property type="project" value="UniProtKB-SubCell"/>
</dbReference>
<dbReference type="Pfam" id="PF13181">
    <property type="entry name" value="TPR_8"/>
    <property type="match status" value="1"/>
</dbReference>
<evidence type="ECO:0000256" key="10">
    <source>
        <dbReference type="ARBA" id="ARBA00022803"/>
    </source>
</evidence>
<keyword evidence="5" id="KW-0217">Developmental protein</keyword>
<dbReference type="PANTHER" id="PTHR45994">
    <property type="entry name" value="FI21225P1"/>
    <property type="match status" value="1"/>
</dbReference>
<evidence type="ECO:0000256" key="5">
    <source>
        <dbReference type="ARBA" id="ARBA00022473"/>
    </source>
</evidence>
<dbReference type="PROSITE" id="PS50005">
    <property type="entry name" value="TPR"/>
    <property type="match status" value="1"/>
</dbReference>
<dbReference type="InterPro" id="IPR024660">
    <property type="entry name" value="UCS_central_dom"/>
</dbReference>
<dbReference type="Gene3D" id="1.25.40.10">
    <property type="entry name" value="Tetratricopeptide repeat domain"/>
    <property type="match status" value="1"/>
</dbReference>
<dbReference type="STRING" id="1676925.ENSPKIP00000014733"/>
<keyword evidence="15" id="KW-1185">Reference proteome</keyword>
<dbReference type="FunFam" id="1.25.10.10:FF:000153">
    <property type="entry name" value="Unc-45 myosin chaperone B"/>
    <property type="match status" value="1"/>
</dbReference>
<dbReference type="InterPro" id="IPR011990">
    <property type="entry name" value="TPR-like_helical_dom_sf"/>
</dbReference>
<evidence type="ECO:0000256" key="6">
    <source>
        <dbReference type="ARBA" id="ARBA00022490"/>
    </source>
</evidence>
<keyword evidence="11" id="KW-0143">Chaperone</keyword>
<evidence type="ECO:0000256" key="12">
    <source>
        <dbReference type="PROSITE-ProRule" id="PRU00339"/>
    </source>
</evidence>
<dbReference type="Pfam" id="PF11701">
    <property type="entry name" value="UNC45-central"/>
    <property type="match status" value="1"/>
</dbReference>
<dbReference type="CTD" id="146862"/>
<proteinExistence type="predicted"/>
<accession>A0A3B3R8N0</accession>
<dbReference type="GO" id="GO:0031672">
    <property type="term" value="C:A band"/>
    <property type="evidence" value="ECO:0007669"/>
    <property type="project" value="UniProtKB-SubCell"/>
</dbReference>
<protein>
    <recommendedName>
        <fullName evidence="4">Protein unc-45 homolog B</fullName>
    </recommendedName>
</protein>
<dbReference type="PANTHER" id="PTHR45994:SF2">
    <property type="entry name" value="PROTEIN UNC-45 HOMOLOG B"/>
    <property type="match status" value="1"/>
</dbReference>
<organism evidence="14 15">
    <name type="scientific">Paramormyrops kingsleyae</name>
    <dbReference type="NCBI Taxonomy" id="1676925"/>
    <lineage>
        <taxon>Eukaryota</taxon>
        <taxon>Metazoa</taxon>
        <taxon>Chordata</taxon>
        <taxon>Craniata</taxon>
        <taxon>Vertebrata</taxon>
        <taxon>Euteleostomi</taxon>
        <taxon>Actinopterygii</taxon>
        <taxon>Neopterygii</taxon>
        <taxon>Teleostei</taxon>
        <taxon>Osteoglossocephala</taxon>
        <taxon>Osteoglossomorpha</taxon>
        <taxon>Osteoglossiformes</taxon>
        <taxon>Mormyridae</taxon>
        <taxon>Paramormyrops</taxon>
    </lineage>
</organism>
<dbReference type="GO" id="GO:0048471">
    <property type="term" value="C:perinuclear region of cytoplasm"/>
    <property type="evidence" value="ECO:0007669"/>
    <property type="project" value="UniProtKB-SubCell"/>
</dbReference>
<evidence type="ECO:0000256" key="4">
    <source>
        <dbReference type="ARBA" id="ARBA00020768"/>
    </source>
</evidence>
<feature type="domain" description="UNC-45/Cro1/She4 central" evidence="13">
    <location>
        <begin position="298"/>
        <end position="486"/>
    </location>
</feature>
<dbReference type="GeneTree" id="ENSGT00940000157654"/>
<evidence type="ECO:0000256" key="9">
    <source>
        <dbReference type="ARBA" id="ARBA00022782"/>
    </source>
</evidence>
<evidence type="ECO:0000256" key="1">
    <source>
        <dbReference type="ARBA" id="ARBA00004161"/>
    </source>
</evidence>
<dbReference type="AlphaFoldDB" id="A0A3B3R8N0"/>
<dbReference type="KEGG" id="pki:111839353"/>
<dbReference type="SMART" id="SM00185">
    <property type="entry name" value="ARM"/>
    <property type="match status" value="3"/>
</dbReference>
<dbReference type="FunFam" id="1.25.40.10:FF:000025">
    <property type="entry name" value="Unc-45 myosin chaperone B"/>
    <property type="match status" value="1"/>
</dbReference>
<sequence>MEDPVQLKDEGNKHFQENEIDKAIECYTKAIKSCKDKKLLAVIHRNRSACYLKKENYTQAASDASRAIDVDAKDIKALFRRCQAYEKLGKLDMAFKDVQRCATLEPKNKTFLDTLRRLGAEIQLKLKTTFSTDSRVQNMFDILLDEEMEKDKIEKAANNLIVLAREDAGAERIFQNNGIPLLMKLIETGKPEMILAAVRTLSGMCTGHKARATAIIHMVGIQKFCSIMGINNEEIALATCNLFQCVYDSLTGADNRAYGKEEAIVLDTAKDLKNILLALLEMIVNKNVSGHGRDQALNLLSKNVPRKDKKDPDHSKTLFTIDNGLKKILKVCGQVPELPDQLPLTDNTQLIASVLLNKLYDNLRCDPERDNFRDVCDEYIKGKFDPKDMDKIIHAINALSGLLQGPFDVGNMLVGRQGVMEMMVALCGSEREVDQLVAVEALIHASSKMSRASFIISNGVSLLKDIYKKTKNEKIKIRSLVGLCKLGSAGGDDYSMRQFAEGSTEKLAKQCRKWLCNSSIDVRTRKWAIEGLAYLTNDADVKDDFVEDEPALRAMFELSKSTDKTILYAVACTLVNCTNCYDKKEIIPELIQLAKFSKQHVPEQHPKDKKDFVVKRVKRLLKAGVISALTCMVKVDSSILTDQTKEMLARVFLSLAEDTKDRGTIVAQGGGKALIPLALEGTEVGKTRAAHALAKIAAISNPEIAFPGERIYEVVRPLVSLLNTEKDGMQNYEALMSLTNLAALNDKLRMKILKEKALPEIENYMFEEHDQIRQAATECMCNLIVCKAVQDKYLEDGNDKLKLLVLLCGEDEEKLQIAAAGALAMLTAAQKKICTKLTLVTAQWMEILQRLCLHDNPEIQQRGIVTVYNMMSADDELAKKLIESEMLEILTVISKLEDNPMKQAVIDAARTCLSKGLDLGLIKPVSS</sequence>
<evidence type="ECO:0000259" key="13">
    <source>
        <dbReference type="Pfam" id="PF11701"/>
    </source>
</evidence>
<evidence type="ECO:0000256" key="11">
    <source>
        <dbReference type="ARBA" id="ARBA00023186"/>
    </source>
</evidence>
<dbReference type="GO" id="GO:0030239">
    <property type="term" value="P:myofibril assembly"/>
    <property type="evidence" value="ECO:0007669"/>
    <property type="project" value="Ensembl"/>
</dbReference>
<evidence type="ECO:0000313" key="15">
    <source>
        <dbReference type="Proteomes" id="UP000261540"/>
    </source>
</evidence>
<evidence type="ECO:0000256" key="7">
    <source>
        <dbReference type="ARBA" id="ARBA00022541"/>
    </source>
</evidence>
<keyword evidence="7" id="KW-0517">Myogenesis</keyword>
<evidence type="ECO:0000256" key="2">
    <source>
        <dbReference type="ARBA" id="ARBA00004216"/>
    </source>
</evidence>
<dbReference type="GO" id="GO:0007519">
    <property type="term" value="P:skeletal muscle tissue development"/>
    <property type="evidence" value="ECO:0007669"/>
    <property type="project" value="Ensembl"/>
</dbReference>
<dbReference type="Proteomes" id="UP000261540">
    <property type="component" value="Unplaced"/>
</dbReference>
<keyword evidence="9" id="KW-0221">Differentiation</keyword>
<dbReference type="RefSeq" id="XP_023658951.1">
    <property type="nucleotide sequence ID" value="XM_023803183.2"/>
</dbReference>
<evidence type="ECO:0000256" key="8">
    <source>
        <dbReference type="ARBA" id="ARBA00022737"/>
    </source>
</evidence>
<keyword evidence="10 12" id="KW-0802">TPR repeat</keyword>
<dbReference type="Gene3D" id="1.25.10.10">
    <property type="entry name" value="Leucine-rich Repeat Variant"/>
    <property type="match status" value="2"/>
</dbReference>
<comment type="subcellular location">
    <subcellularLocation>
        <location evidence="1">Cytoplasm</location>
        <location evidence="1">Myofibril</location>
        <location evidence="1">Sarcomere</location>
        <location evidence="1">A band</location>
    </subcellularLocation>
    <subcellularLocation>
        <location evidence="2">Cytoplasm</location>
        <location evidence="2">Myofibril</location>
        <location evidence="2">Sarcomere</location>
        <location evidence="2">Z line</location>
    </subcellularLocation>
    <subcellularLocation>
        <location evidence="3">Cytoplasm</location>
        <location evidence="3">Perinuclear region</location>
    </subcellularLocation>
</comment>
<dbReference type="GO" id="GO:0002088">
    <property type="term" value="P:lens development in camera-type eye"/>
    <property type="evidence" value="ECO:0007669"/>
    <property type="project" value="Ensembl"/>
</dbReference>